<gene>
    <name evidence="1" type="ORF">PsYK624_166160</name>
</gene>
<name>A0A9P3LME1_9APHY</name>
<organism evidence="1 2">
    <name type="scientific">Phanerochaete sordida</name>
    <dbReference type="NCBI Taxonomy" id="48140"/>
    <lineage>
        <taxon>Eukaryota</taxon>
        <taxon>Fungi</taxon>
        <taxon>Dikarya</taxon>
        <taxon>Basidiomycota</taxon>
        <taxon>Agaricomycotina</taxon>
        <taxon>Agaricomycetes</taxon>
        <taxon>Polyporales</taxon>
        <taxon>Phanerochaetaceae</taxon>
        <taxon>Phanerochaete</taxon>
    </lineage>
</organism>
<reference evidence="1 2" key="1">
    <citation type="submission" date="2021-08" db="EMBL/GenBank/DDBJ databases">
        <title>Draft Genome Sequence of Phanerochaete sordida strain YK-624.</title>
        <authorList>
            <person name="Mori T."/>
            <person name="Dohra H."/>
            <person name="Suzuki T."/>
            <person name="Kawagishi H."/>
            <person name="Hirai H."/>
        </authorList>
    </citation>
    <scope>NUCLEOTIDE SEQUENCE [LARGE SCALE GENOMIC DNA]</scope>
    <source>
        <strain evidence="1 2">YK-624</strain>
    </source>
</reference>
<dbReference type="AlphaFoldDB" id="A0A9P3LME1"/>
<sequence length="169" mass="19547">MSLAQTAKYFQQEDDRVCVYLFVEKSQELADDRQWARTWAVAWDYFPGCTVRQFLELSFNPETAQFEPRLYTDLDERTRDGLVEMPLGSMAYDDINTLKKAAHDTPIVSSRHFGARPTPRDFVVRLLRKLAASGLLDKAAVERAIRTGLWINWDKRVPDPNLFMDVEDA</sequence>
<evidence type="ECO:0000313" key="2">
    <source>
        <dbReference type="Proteomes" id="UP000703269"/>
    </source>
</evidence>
<comment type="caution">
    <text evidence="1">The sequence shown here is derived from an EMBL/GenBank/DDBJ whole genome shotgun (WGS) entry which is preliminary data.</text>
</comment>
<dbReference type="Proteomes" id="UP000703269">
    <property type="component" value="Unassembled WGS sequence"/>
</dbReference>
<proteinExistence type="predicted"/>
<protein>
    <submittedName>
        <fullName evidence="1">Uncharacterized protein</fullName>
    </submittedName>
</protein>
<accession>A0A9P3LME1</accession>
<keyword evidence="2" id="KW-1185">Reference proteome</keyword>
<evidence type="ECO:0000313" key="1">
    <source>
        <dbReference type="EMBL" id="GJF00331.1"/>
    </source>
</evidence>
<dbReference type="EMBL" id="BPQB01000146">
    <property type="protein sequence ID" value="GJF00331.1"/>
    <property type="molecule type" value="Genomic_DNA"/>
</dbReference>